<sequence length="97" mass="10838">MAGDLMPAAVADVVALDVDLNAHVGCAYPDDACAQPGTWVETRSCCRRNRTLCLAHADELERRWDEWAETARLVRTAVVVCAWCDTKPMPRPTWRPL</sequence>
<gene>
    <name evidence="1" type="ORF">DNL40_02590</name>
</gene>
<evidence type="ECO:0000313" key="2">
    <source>
        <dbReference type="Proteomes" id="UP000248783"/>
    </source>
</evidence>
<keyword evidence="2" id="KW-1185">Reference proteome</keyword>
<evidence type="ECO:0000313" key="1">
    <source>
        <dbReference type="EMBL" id="PZR55277.1"/>
    </source>
</evidence>
<dbReference type="Proteomes" id="UP000248783">
    <property type="component" value="Unassembled WGS sequence"/>
</dbReference>
<dbReference type="AlphaFoldDB" id="A0A2W5WVE8"/>
<accession>A0A2W5WVE8</accession>
<dbReference type="EMBL" id="QKWH01000001">
    <property type="protein sequence ID" value="PZR55277.1"/>
    <property type="molecule type" value="Genomic_DNA"/>
</dbReference>
<organism evidence="1 2">
    <name type="scientific">Xylanimonas oleitrophica</name>
    <dbReference type="NCBI Taxonomy" id="2607479"/>
    <lineage>
        <taxon>Bacteria</taxon>
        <taxon>Bacillati</taxon>
        <taxon>Actinomycetota</taxon>
        <taxon>Actinomycetes</taxon>
        <taxon>Micrococcales</taxon>
        <taxon>Promicromonosporaceae</taxon>
        <taxon>Xylanimonas</taxon>
    </lineage>
</organism>
<proteinExistence type="predicted"/>
<name>A0A2W5WVE8_9MICO</name>
<comment type="caution">
    <text evidence="1">The sequence shown here is derived from an EMBL/GenBank/DDBJ whole genome shotgun (WGS) entry which is preliminary data.</text>
</comment>
<reference evidence="1 2" key="1">
    <citation type="submission" date="2018-06" db="EMBL/GenBank/DDBJ databases">
        <title>Whole genome sequencing of a novel hydrocarbon degrading bacterial strain, PW21 isolated from oil contaminated produced water sample.</title>
        <authorList>
            <person name="Nagkirti P."/>
            <person name="Shaikh A."/>
            <person name="Gowdaman V."/>
            <person name="Engineer A.E."/>
            <person name="Dagar S."/>
            <person name="Dhakephalkar P.K."/>
        </authorList>
    </citation>
    <scope>NUCLEOTIDE SEQUENCE [LARGE SCALE GENOMIC DNA]</scope>
    <source>
        <strain evidence="1 2">PW21</strain>
    </source>
</reference>
<protein>
    <submittedName>
        <fullName evidence="1">Uncharacterized protein</fullName>
    </submittedName>
</protein>